<keyword evidence="3" id="KW-1185">Reference proteome</keyword>
<evidence type="ECO:0000313" key="3">
    <source>
        <dbReference type="Proteomes" id="UP000188481"/>
    </source>
</evidence>
<dbReference type="Pfam" id="PF10552">
    <property type="entry name" value="ORF6C"/>
    <property type="match status" value="1"/>
</dbReference>
<comment type="caution">
    <text evidence="2">The sequence shown here is derived from an EMBL/GenBank/DDBJ whole genome shotgun (WGS) entry which is preliminary data.</text>
</comment>
<evidence type="ECO:0000313" key="2">
    <source>
        <dbReference type="EMBL" id="OOF49291.1"/>
    </source>
</evidence>
<accession>A0A1V3J2K5</accession>
<dbReference type="Proteomes" id="UP000188481">
    <property type="component" value="Unassembled WGS sequence"/>
</dbReference>
<dbReference type="STRING" id="1908264.BKK54_09170"/>
<gene>
    <name evidence="2" type="ORF">BKK54_09170</name>
</gene>
<dbReference type="AlphaFoldDB" id="A0A1V3J2K5"/>
<dbReference type="RefSeq" id="WP_158074627.1">
    <property type="nucleotide sequence ID" value="NZ_MLHN01000017.1"/>
</dbReference>
<dbReference type="Pfam" id="PF04383">
    <property type="entry name" value="KilA-N"/>
    <property type="match status" value="1"/>
</dbReference>
<evidence type="ECO:0000259" key="1">
    <source>
        <dbReference type="PROSITE" id="PS51301"/>
    </source>
</evidence>
<dbReference type="InterPro" id="IPR018004">
    <property type="entry name" value="KilA/APSES_HTH"/>
</dbReference>
<dbReference type="SMART" id="SM01252">
    <property type="entry name" value="KilA-N"/>
    <property type="match status" value="1"/>
</dbReference>
<proteinExistence type="predicted"/>
<organism evidence="2 3">
    <name type="scientific">Rodentibacter genomosp. 1</name>
    <dbReference type="NCBI Taxonomy" id="1908264"/>
    <lineage>
        <taxon>Bacteria</taxon>
        <taxon>Pseudomonadati</taxon>
        <taxon>Pseudomonadota</taxon>
        <taxon>Gammaproteobacteria</taxon>
        <taxon>Pasteurellales</taxon>
        <taxon>Pasteurellaceae</taxon>
        <taxon>Rodentibacter</taxon>
    </lineage>
</organism>
<reference evidence="2 3" key="1">
    <citation type="submission" date="2016-10" db="EMBL/GenBank/DDBJ databases">
        <title>Rodentibacter gen. nov. and new species.</title>
        <authorList>
            <person name="Christensen H."/>
        </authorList>
    </citation>
    <scope>NUCLEOTIDE SEQUENCE [LARGE SCALE GENOMIC DNA]</scope>
    <source>
        <strain evidence="3">ppn416</strain>
    </source>
</reference>
<dbReference type="EMBL" id="MLHN01000017">
    <property type="protein sequence ID" value="OOF49291.1"/>
    <property type="molecule type" value="Genomic_DNA"/>
</dbReference>
<dbReference type="InterPro" id="IPR018878">
    <property type="entry name" value="ORF6C_dom"/>
</dbReference>
<feature type="domain" description="KilA-N" evidence="1">
    <location>
        <begin position="1"/>
        <end position="103"/>
    </location>
</feature>
<name>A0A1V3J2K5_9PAST</name>
<dbReference type="PROSITE" id="PS51301">
    <property type="entry name" value="KILA_N"/>
    <property type="match status" value="1"/>
</dbReference>
<sequence>MSNLTILNTAIRSYENLYSLNDLHKITGSEKKHQPSLFLRLETTKDLLNEIDGTHDLQISRSVKIIRGRSIQGTYACKELVIAYAAWISPAFHLVVLRAFLNQIEPPKQLALPNDTITPAEQQQIQKVVQVAHHRTGLNYAEIYTQLKNQFQIAKYDQLPRSQLSEAIDFLNHVKSDNPTPVAGKIDWLNLYSLVTFLHKWAMFTQDLPHIYHHLKRHQESEALAEIINNHFSNIRENSRLFDNSVLALGEITQHCSLPPEQKGLLLNLLQALLEPKQSKQINPIFALNPF</sequence>
<dbReference type="InterPro" id="IPR017880">
    <property type="entry name" value="KilA_N"/>
</dbReference>
<protein>
    <recommendedName>
        <fullName evidence="1">KilA-N domain-containing protein</fullName>
    </recommendedName>
</protein>